<feature type="coiled-coil region" evidence="4">
    <location>
        <begin position="470"/>
        <end position="504"/>
    </location>
</feature>
<dbReference type="OrthoDB" id="267455at2"/>
<keyword evidence="7" id="KW-1185">Reference proteome</keyword>
<dbReference type="GO" id="GO:0006302">
    <property type="term" value="P:double-strand break repair"/>
    <property type="evidence" value="ECO:0007669"/>
    <property type="project" value="InterPro"/>
</dbReference>
<dbReference type="PANTHER" id="PTHR32114">
    <property type="entry name" value="ABC TRANSPORTER ABCH.3"/>
    <property type="match status" value="1"/>
</dbReference>
<organism evidence="6 7">
    <name type="scientific">Orenia metallireducens</name>
    <dbReference type="NCBI Taxonomy" id="1413210"/>
    <lineage>
        <taxon>Bacteria</taxon>
        <taxon>Bacillati</taxon>
        <taxon>Bacillota</taxon>
        <taxon>Clostridia</taxon>
        <taxon>Halanaerobiales</taxon>
        <taxon>Halobacteroidaceae</taxon>
        <taxon>Orenia</taxon>
    </lineage>
</organism>
<dbReference type="EMBL" id="LWDV01000006">
    <property type="protein sequence ID" value="OCL28041.1"/>
    <property type="molecule type" value="Genomic_DNA"/>
</dbReference>
<accession>A0A1C0ACD8</accession>
<feature type="domain" description="Rad50/SbcC-type AAA" evidence="5">
    <location>
        <begin position="6"/>
        <end position="251"/>
    </location>
</feature>
<evidence type="ECO:0000256" key="3">
    <source>
        <dbReference type="ARBA" id="ARBA00013368"/>
    </source>
</evidence>
<comment type="subunit">
    <text evidence="2">Heterodimer of SbcC and SbcD.</text>
</comment>
<protein>
    <recommendedName>
        <fullName evidence="3">Nuclease SbcCD subunit C</fullName>
    </recommendedName>
</protein>
<dbReference type="Gene3D" id="3.40.50.300">
    <property type="entry name" value="P-loop containing nucleotide triphosphate hydrolases"/>
    <property type="match status" value="1"/>
</dbReference>
<keyword evidence="4" id="KW-0175">Coiled coil</keyword>
<sequence>MVSIKSIELINFQSHENSKLNLDQGLNVITGPSDQGKSAIIRALRWVLYNEPRGNDFIRHGKKKCQVGIELSNGFKIIRKRTPSKNRYILTTPEGEEHIFEKVGSGVPEEILKIHGMRKIYLGTDDETTLNIDYQLEGAFLLTDSGSIRAKTLGRLINVHVVDVAIQNTTRDIKRNNAEQSQLLELIAENEEKLKEFDDLDKIKEDINSQKQILLELKNSNNRLEKLKYLKNREEQIASEQKEIDKILNQLSNLDKLEVIYSSLADNSSRLDKLKVYLKDYREEQAELNICTKILDKLEDMDELFKIYEQLSLSVNRLRSLNKYFMDYKKQEHSIKVGKRILEELEGLGKVEEICNLLSEESSKFAFLIKYHQAYQENIRDIEANQKVTESSKNVIKALDIIDKELPYLLEKAKTLSKVLTKQKSMRAEYRKEYIQAKSLTNIDKAEEIVGIMLEEKVKLAKLLEFNQARAKNLREIDQLSTLLAEQENKVNQLAKAYGDYLKEEGRCPTCLSTVDENVIEHILEEIKGQ</sequence>
<comment type="caution">
    <text evidence="6">The sequence shown here is derived from an EMBL/GenBank/DDBJ whole genome shotgun (WGS) entry which is preliminary data.</text>
</comment>
<reference evidence="6 7" key="2">
    <citation type="submission" date="2016-08" db="EMBL/GenBank/DDBJ databases">
        <title>Orenia metallireducens sp. nov. strain Z6, a Novel Metal-reducing Firmicute from the Deep Subsurface.</title>
        <authorList>
            <person name="Maxim B.I."/>
            <person name="Kenneth K."/>
            <person name="Flynn T.M."/>
            <person name="Oloughlin E.J."/>
            <person name="Locke R.A."/>
            <person name="Weber J.R."/>
            <person name="Egan S.M."/>
            <person name="Mackie R.I."/>
            <person name="Cann I.K."/>
        </authorList>
    </citation>
    <scope>NUCLEOTIDE SEQUENCE [LARGE SCALE GENOMIC DNA]</scope>
    <source>
        <strain evidence="6 7">Z6</strain>
    </source>
</reference>
<gene>
    <name evidence="6" type="ORF">U472_02250</name>
</gene>
<dbReference type="AlphaFoldDB" id="A0A1C0ACD8"/>
<comment type="similarity">
    <text evidence="1">Belongs to the SMC family. SbcC subfamily.</text>
</comment>
<dbReference type="InterPro" id="IPR027417">
    <property type="entry name" value="P-loop_NTPase"/>
</dbReference>
<evidence type="ECO:0000256" key="4">
    <source>
        <dbReference type="SAM" id="Coils"/>
    </source>
</evidence>
<evidence type="ECO:0000259" key="5">
    <source>
        <dbReference type="Pfam" id="PF13476"/>
    </source>
</evidence>
<proteinExistence type="inferred from homology"/>
<evidence type="ECO:0000313" key="6">
    <source>
        <dbReference type="EMBL" id="OCL28041.1"/>
    </source>
</evidence>
<dbReference type="SUPFAM" id="SSF75712">
    <property type="entry name" value="Rad50 coiled-coil Zn hook"/>
    <property type="match status" value="1"/>
</dbReference>
<dbReference type="Proteomes" id="UP000093514">
    <property type="component" value="Unassembled WGS sequence"/>
</dbReference>
<dbReference type="RefSeq" id="WP_068715091.1">
    <property type="nucleotide sequence ID" value="NZ_LWDV01000006.1"/>
</dbReference>
<dbReference type="GO" id="GO:0016887">
    <property type="term" value="F:ATP hydrolysis activity"/>
    <property type="evidence" value="ECO:0007669"/>
    <property type="project" value="InterPro"/>
</dbReference>
<evidence type="ECO:0000313" key="7">
    <source>
        <dbReference type="Proteomes" id="UP000093514"/>
    </source>
</evidence>
<dbReference type="Pfam" id="PF13476">
    <property type="entry name" value="AAA_23"/>
    <property type="match status" value="1"/>
</dbReference>
<feature type="coiled-coil region" evidence="4">
    <location>
        <begin position="176"/>
        <end position="257"/>
    </location>
</feature>
<reference evidence="7" key="1">
    <citation type="submission" date="2016-07" db="EMBL/GenBank/DDBJ databases">
        <authorList>
            <person name="Florea S."/>
            <person name="Webb J.S."/>
            <person name="Jaromczyk J."/>
            <person name="Schardl C.L."/>
        </authorList>
    </citation>
    <scope>NUCLEOTIDE SEQUENCE [LARGE SCALE GENOMIC DNA]</scope>
    <source>
        <strain evidence="7">Z6</strain>
    </source>
</reference>
<name>A0A1C0ACD8_9FIRM</name>
<evidence type="ECO:0000256" key="1">
    <source>
        <dbReference type="ARBA" id="ARBA00006930"/>
    </source>
</evidence>
<evidence type="ECO:0000256" key="2">
    <source>
        <dbReference type="ARBA" id="ARBA00011322"/>
    </source>
</evidence>
<dbReference type="InterPro" id="IPR038729">
    <property type="entry name" value="Rad50/SbcC_AAA"/>
</dbReference>
<dbReference type="PANTHER" id="PTHR32114:SF2">
    <property type="entry name" value="ABC TRANSPORTER ABCH.3"/>
    <property type="match status" value="1"/>
</dbReference>
<dbReference type="SUPFAM" id="SSF52540">
    <property type="entry name" value="P-loop containing nucleoside triphosphate hydrolases"/>
    <property type="match status" value="1"/>
</dbReference>